<evidence type="ECO:0000259" key="3">
    <source>
        <dbReference type="Pfam" id="PF07687"/>
    </source>
</evidence>
<dbReference type="SUPFAM" id="SSF53187">
    <property type="entry name" value="Zn-dependent exopeptidases"/>
    <property type="match status" value="1"/>
</dbReference>
<evidence type="ECO:0000256" key="1">
    <source>
        <dbReference type="ARBA" id="ARBA00022801"/>
    </source>
</evidence>
<keyword evidence="5" id="KW-1185">Reference proteome</keyword>
<feature type="domain" description="Peptidase M20 dimerisation" evidence="3">
    <location>
        <begin position="196"/>
        <end position="291"/>
    </location>
</feature>
<sequence>METIASKEMLGRMFESLESVYPEMIEVRRDFHMHPELSFKEVRTPRIIADHLKSLDLETYENVGTSGVIGILRGAHPGPTVGLRADFDALPMNDEKDAPYKSTVEGVTHACGHDIHTTALMMLERVLVQYKDQLHGNIVFIHQHAEEQPPGGASELIASGLLKDVDFIYGAHVWDEGLLGEVGFTEGYAMGAGDNFEIYLHGDGGHGARPHTSVDTLVAGCQLVGNLQNIVSRRLDPQKSGVVTVGTIRSGDSYNVIPSKAYIAGTSRCYDNETKMAMRESIEHISKTTAEQFGATAEVNFAEGYDAVYNHIPETRNLKSLVDTHVPELKTREKAPALTAEDFADYLKVIPGTLLFVGARTDDSKPKYTLHHPKFDPDERSMVNIGKVFLTAVSHHLLGLEAAHEQ</sequence>
<dbReference type="Proteomes" id="UP000184206">
    <property type="component" value="Unassembled WGS sequence"/>
</dbReference>
<keyword evidence="1 4" id="KW-0378">Hydrolase</keyword>
<dbReference type="Pfam" id="PF07687">
    <property type="entry name" value="M20_dimer"/>
    <property type="match status" value="1"/>
</dbReference>
<dbReference type="InterPro" id="IPR017439">
    <property type="entry name" value="Amidohydrolase"/>
</dbReference>
<reference evidence="4 5" key="1">
    <citation type="submission" date="2016-11" db="EMBL/GenBank/DDBJ databases">
        <authorList>
            <person name="Jaros S."/>
            <person name="Januszkiewicz K."/>
            <person name="Wedrychowicz H."/>
        </authorList>
    </citation>
    <scope>NUCLEOTIDE SEQUENCE [LARGE SCALE GENOMIC DNA]</scope>
    <source>
        <strain evidence="4 5">DSM 16010</strain>
    </source>
</reference>
<feature type="binding site" evidence="2">
    <location>
        <position position="111"/>
    </location>
    <ligand>
        <name>Mn(2+)</name>
        <dbReference type="ChEBI" id="CHEBI:29035"/>
        <label>2</label>
    </ligand>
</feature>
<protein>
    <submittedName>
        <fullName evidence="4">Amidohydrolase</fullName>
    </submittedName>
</protein>
<feature type="binding site" evidence="2">
    <location>
        <position position="371"/>
    </location>
    <ligand>
        <name>Mn(2+)</name>
        <dbReference type="ChEBI" id="CHEBI:29035"/>
        <label>2</label>
    </ligand>
</feature>
<organism evidence="4 5">
    <name type="scientific">Lacicoccus alkaliphilus DSM 16010</name>
    <dbReference type="NCBI Taxonomy" id="1123231"/>
    <lineage>
        <taxon>Bacteria</taxon>
        <taxon>Bacillati</taxon>
        <taxon>Bacillota</taxon>
        <taxon>Bacilli</taxon>
        <taxon>Bacillales</taxon>
        <taxon>Salinicoccaceae</taxon>
        <taxon>Lacicoccus</taxon>
    </lineage>
</organism>
<dbReference type="PANTHER" id="PTHR11014:SF63">
    <property type="entry name" value="METALLOPEPTIDASE, PUTATIVE (AFU_ORTHOLOGUE AFUA_6G09600)-RELATED"/>
    <property type="match status" value="1"/>
</dbReference>
<dbReference type="GO" id="GO:0019877">
    <property type="term" value="P:diaminopimelate biosynthetic process"/>
    <property type="evidence" value="ECO:0007669"/>
    <property type="project" value="UniProtKB-ARBA"/>
</dbReference>
<comment type="cofactor">
    <cofactor evidence="2">
        <name>Mn(2+)</name>
        <dbReference type="ChEBI" id="CHEBI:29035"/>
    </cofactor>
    <text evidence="2">The Mn(2+) ion enhances activity.</text>
</comment>
<dbReference type="Gene3D" id="3.30.70.360">
    <property type="match status" value="1"/>
</dbReference>
<name>A0A1M7IWV9_9BACL</name>
<evidence type="ECO:0000313" key="5">
    <source>
        <dbReference type="Proteomes" id="UP000184206"/>
    </source>
</evidence>
<dbReference type="EMBL" id="FRCF01000011">
    <property type="protein sequence ID" value="SHM45260.1"/>
    <property type="molecule type" value="Genomic_DNA"/>
</dbReference>
<feature type="binding site" evidence="2">
    <location>
        <position position="113"/>
    </location>
    <ligand>
        <name>Mn(2+)</name>
        <dbReference type="ChEBI" id="CHEBI:29035"/>
        <label>2</label>
    </ligand>
</feature>
<keyword evidence="2" id="KW-0464">Manganese</keyword>
<evidence type="ECO:0000256" key="2">
    <source>
        <dbReference type="PIRSR" id="PIRSR005962-1"/>
    </source>
</evidence>
<dbReference type="NCBIfam" id="TIGR01891">
    <property type="entry name" value="amidohydrolases"/>
    <property type="match status" value="1"/>
</dbReference>
<dbReference type="GO" id="GO:0050118">
    <property type="term" value="F:N-acetyldiaminopimelate deacetylase activity"/>
    <property type="evidence" value="ECO:0007669"/>
    <property type="project" value="UniProtKB-ARBA"/>
</dbReference>
<feature type="binding site" evidence="2">
    <location>
        <position position="172"/>
    </location>
    <ligand>
        <name>Mn(2+)</name>
        <dbReference type="ChEBI" id="CHEBI:29035"/>
        <label>2</label>
    </ligand>
</feature>
<dbReference type="Gene3D" id="3.40.630.10">
    <property type="entry name" value="Zn peptidases"/>
    <property type="match status" value="1"/>
</dbReference>
<dbReference type="STRING" id="1123231.SAMN02745189_02186"/>
<dbReference type="PIRSF" id="PIRSF005962">
    <property type="entry name" value="Pept_M20D_amidohydro"/>
    <property type="match status" value="1"/>
</dbReference>
<dbReference type="SUPFAM" id="SSF55031">
    <property type="entry name" value="Bacterial exopeptidase dimerisation domain"/>
    <property type="match status" value="1"/>
</dbReference>
<dbReference type="Pfam" id="PF01546">
    <property type="entry name" value="Peptidase_M20"/>
    <property type="match status" value="1"/>
</dbReference>
<dbReference type="AlphaFoldDB" id="A0A1M7IWV9"/>
<gene>
    <name evidence="4" type="ORF">SAMN02745189_02186</name>
</gene>
<accession>A0A1M7IWV9</accession>
<feature type="binding site" evidence="2">
    <location>
        <position position="147"/>
    </location>
    <ligand>
        <name>Mn(2+)</name>
        <dbReference type="ChEBI" id="CHEBI:29035"/>
        <label>2</label>
    </ligand>
</feature>
<dbReference type="InterPro" id="IPR011650">
    <property type="entry name" value="Peptidase_M20_dimer"/>
</dbReference>
<keyword evidence="2" id="KW-0479">Metal-binding</keyword>
<dbReference type="FunFam" id="3.30.70.360:FF:000001">
    <property type="entry name" value="N-acetyldiaminopimelate deacetylase"/>
    <property type="match status" value="1"/>
</dbReference>
<dbReference type="GO" id="GO:0046872">
    <property type="term" value="F:metal ion binding"/>
    <property type="evidence" value="ECO:0007669"/>
    <property type="project" value="UniProtKB-KW"/>
</dbReference>
<proteinExistence type="predicted"/>
<dbReference type="RefSeq" id="WP_245772809.1">
    <property type="nucleotide sequence ID" value="NZ_FRCF01000011.1"/>
</dbReference>
<dbReference type="PANTHER" id="PTHR11014">
    <property type="entry name" value="PEPTIDASE M20 FAMILY MEMBER"/>
    <property type="match status" value="1"/>
</dbReference>
<dbReference type="InterPro" id="IPR002933">
    <property type="entry name" value="Peptidase_M20"/>
</dbReference>
<evidence type="ECO:0000313" key="4">
    <source>
        <dbReference type="EMBL" id="SHM45260.1"/>
    </source>
</evidence>
<dbReference type="InterPro" id="IPR036264">
    <property type="entry name" value="Bact_exopeptidase_dim_dom"/>
</dbReference>